<sequence>MLKKRFGIKSWFLTGIQCSVGVAVIVISVLAAVVTSNGDTETAGEDLTAIVPLEKDVIASVSGERQEAASLIAEEEETEEYLGEMEIAAYCSCEICIKKSDGYLTYSGQRPVQGITVAANLEVFQIGDKLRIGGHVYEVQDKLSARARETLSLFFDSHEEALAFGRTRLPVYIFHQKEIHEGMLLGVFDITGYCGCEVCCGKKEKYLTKTETIPRAGYTVAADPSILEMGTKVEIGGIVYTVEDTGESVTGNVIDIYFDTHEEAVRFGRQRKEVYLVQ</sequence>
<evidence type="ECO:0000313" key="4">
    <source>
        <dbReference type="EMBL" id="CUN98336.1"/>
    </source>
</evidence>
<accession>A0A174BFA7</accession>
<dbReference type="GO" id="GO:0019867">
    <property type="term" value="C:outer membrane"/>
    <property type="evidence" value="ECO:0007669"/>
    <property type="project" value="InterPro"/>
</dbReference>
<dbReference type="PANTHER" id="PTHR39160">
    <property type="entry name" value="CELL WALL-BINDING PROTEIN YOCH"/>
    <property type="match status" value="1"/>
</dbReference>
<dbReference type="CDD" id="cd14667">
    <property type="entry name" value="3D_containing_proteins"/>
    <property type="match status" value="2"/>
</dbReference>
<keyword evidence="2" id="KW-0812">Transmembrane</keyword>
<keyword evidence="2" id="KW-1133">Transmembrane helix</keyword>
<keyword evidence="4" id="KW-0378">Hydrolase</keyword>
<gene>
    <name evidence="4" type="primary">Spr_2</name>
    <name evidence="4" type="ORF">ERS852480_00257</name>
</gene>
<organism evidence="4 5">
    <name type="scientific">Enterocloster clostridioformis</name>
    <dbReference type="NCBI Taxonomy" id="1531"/>
    <lineage>
        <taxon>Bacteria</taxon>
        <taxon>Bacillati</taxon>
        <taxon>Bacillota</taxon>
        <taxon>Clostridia</taxon>
        <taxon>Lachnospirales</taxon>
        <taxon>Lachnospiraceae</taxon>
        <taxon>Enterocloster</taxon>
    </lineage>
</organism>
<dbReference type="GO" id="GO:0009254">
    <property type="term" value="P:peptidoglycan turnover"/>
    <property type="evidence" value="ECO:0007669"/>
    <property type="project" value="InterPro"/>
</dbReference>
<dbReference type="RefSeq" id="WP_081031131.1">
    <property type="nucleotide sequence ID" value="NZ_CATYWZ010000007.1"/>
</dbReference>
<dbReference type="InterPro" id="IPR059180">
    <property type="entry name" value="3D_YorM"/>
</dbReference>
<dbReference type="GO" id="GO:0004553">
    <property type="term" value="F:hydrolase activity, hydrolyzing O-glycosyl compounds"/>
    <property type="evidence" value="ECO:0007669"/>
    <property type="project" value="InterPro"/>
</dbReference>
<evidence type="ECO:0000313" key="5">
    <source>
        <dbReference type="Proteomes" id="UP000095512"/>
    </source>
</evidence>
<dbReference type="InterPro" id="IPR051933">
    <property type="entry name" value="Resuscitation_pf_RpfB"/>
</dbReference>
<evidence type="ECO:0000259" key="3">
    <source>
        <dbReference type="Pfam" id="PF06725"/>
    </source>
</evidence>
<dbReference type="PANTHER" id="PTHR39160:SF4">
    <property type="entry name" value="RESUSCITATION-PROMOTING FACTOR RPFB"/>
    <property type="match status" value="1"/>
</dbReference>
<dbReference type="Proteomes" id="UP000095512">
    <property type="component" value="Unassembled WGS sequence"/>
</dbReference>
<feature type="domain" description="3D" evidence="3">
    <location>
        <begin position="219"/>
        <end position="276"/>
    </location>
</feature>
<keyword evidence="2" id="KW-0472">Membrane</keyword>
<reference evidence="4 5" key="1">
    <citation type="submission" date="2015-09" db="EMBL/GenBank/DDBJ databases">
        <authorList>
            <consortium name="Pathogen Informatics"/>
        </authorList>
    </citation>
    <scope>NUCLEOTIDE SEQUENCE [LARGE SCALE GENOMIC DNA]</scope>
    <source>
        <strain evidence="4 5">2789STDY5834865</strain>
    </source>
</reference>
<name>A0A174BFA7_9FIRM</name>
<keyword evidence="1" id="KW-0732">Signal</keyword>
<proteinExistence type="predicted"/>
<dbReference type="InterPro" id="IPR010611">
    <property type="entry name" value="3D_dom"/>
</dbReference>
<evidence type="ECO:0000256" key="2">
    <source>
        <dbReference type="SAM" id="Phobius"/>
    </source>
</evidence>
<protein>
    <submittedName>
        <fullName evidence="4">Cell wall-associated hydrolase</fullName>
    </submittedName>
</protein>
<evidence type="ECO:0000256" key="1">
    <source>
        <dbReference type="ARBA" id="ARBA00022729"/>
    </source>
</evidence>
<dbReference type="AlphaFoldDB" id="A0A174BFA7"/>
<feature type="transmembrane region" description="Helical" evidence="2">
    <location>
        <begin position="12"/>
        <end position="34"/>
    </location>
</feature>
<dbReference type="EMBL" id="CZAB01000001">
    <property type="protein sequence ID" value="CUN98336.1"/>
    <property type="molecule type" value="Genomic_DNA"/>
</dbReference>
<dbReference type="Pfam" id="PF06725">
    <property type="entry name" value="3D"/>
    <property type="match status" value="1"/>
</dbReference>